<dbReference type="SUPFAM" id="SSF48464">
    <property type="entry name" value="ENTH/VHS domain"/>
    <property type="match status" value="1"/>
</dbReference>
<dbReference type="GO" id="GO:0030276">
    <property type="term" value="F:clathrin binding"/>
    <property type="evidence" value="ECO:0007669"/>
    <property type="project" value="TreeGrafter"/>
</dbReference>
<evidence type="ECO:0000313" key="7">
    <source>
        <dbReference type="EMBL" id="PAA74282.1"/>
    </source>
</evidence>
<evidence type="ECO:0008006" key="9">
    <source>
        <dbReference type="Google" id="ProtNLM"/>
    </source>
</evidence>
<feature type="region of interest" description="Disordered" evidence="4">
    <location>
        <begin position="336"/>
        <end position="395"/>
    </location>
</feature>
<dbReference type="STRING" id="282301.A0A267FMS4"/>
<feature type="compositionally biased region" description="Pro residues" evidence="4">
    <location>
        <begin position="363"/>
        <end position="377"/>
    </location>
</feature>
<dbReference type="PROSITE" id="PS50909">
    <property type="entry name" value="GAT"/>
    <property type="match status" value="1"/>
</dbReference>
<dbReference type="InterPro" id="IPR038425">
    <property type="entry name" value="GAT_sf"/>
</dbReference>
<keyword evidence="8" id="KW-1185">Reference proteome</keyword>
<reference evidence="7 8" key="1">
    <citation type="submission" date="2017-06" db="EMBL/GenBank/DDBJ databases">
        <title>A platform for efficient transgenesis in Macrostomum lignano, a flatworm model organism for stem cell research.</title>
        <authorList>
            <person name="Berezikov E."/>
        </authorList>
    </citation>
    <scope>NUCLEOTIDE SEQUENCE [LARGE SCALE GENOMIC DNA]</scope>
    <source>
        <strain evidence="7">DV1</strain>
        <tissue evidence="7">Whole organism</tissue>
    </source>
</reference>
<name>A0A267FMS4_9PLAT</name>
<dbReference type="InterPro" id="IPR008942">
    <property type="entry name" value="ENTH_VHS"/>
</dbReference>
<evidence type="ECO:0000256" key="2">
    <source>
        <dbReference type="ARBA" id="ARBA00022448"/>
    </source>
</evidence>
<dbReference type="GO" id="GO:0007165">
    <property type="term" value="P:signal transduction"/>
    <property type="evidence" value="ECO:0007669"/>
    <property type="project" value="TreeGrafter"/>
</dbReference>
<dbReference type="PROSITE" id="PS50179">
    <property type="entry name" value="VHS"/>
    <property type="match status" value="1"/>
</dbReference>
<feature type="compositionally biased region" description="Basic and acidic residues" evidence="4">
    <location>
        <begin position="514"/>
        <end position="524"/>
    </location>
</feature>
<gene>
    <name evidence="7" type="ORF">BOX15_Mlig024558g3</name>
</gene>
<protein>
    <recommendedName>
        <fullName evidence="9">VHS domain-containing protein</fullName>
    </recommendedName>
</protein>
<dbReference type="Pfam" id="PF00790">
    <property type="entry name" value="VHS"/>
    <property type="match status" value="1"/>
</dbReference>
<sequence>MQTVSNILQGNPFSTPVGQLVERATDGAQSGEDWALLMAVCDAVNELEEGPRDALRALRRRLTTSAGRSNSAVQYSLSVLETCVKNCGFRFHLLVAKRDFLDELVRLISPKNEPPQQIQDRVLGLLQAWSDAFRGRPELREVERLVEELRSKGVEFPMTDLDSMAPINTPARSAASAAAASTNHDSIAVLPSNDFGADSGPVSPNRRPQQQSKQQQQHHSTQPHQQHQQVSGQRSRPIATPSPEQLAKLRSELDIVLGNVKVFNEMLNELSPDSVQPEDLSLLQELNRTNRQMQQRIVELVDVIANDEVVGELLRINDDLNNGFLRFDRFERYREANRQPQVQQQQQQPSFNPMFNRPDALQQPPPVPASSQPPEPQAAPLIDFSTPDEPKPSSIGQQLAGLQITQAGSQSVQQQQPLEQSDEFDMFASSRQAFDRNRAGMSGAAAYAGATDGGQQLATGLQNGLAQRTGIATAGGAASQTATSGVSSSDFNLFLQQQQQQNYTSAGTAASSSDRSRTLKHRDDQPEDTLFAL</sequence>
<dbReference type="GO" id="GO:0043130">
    <property type="term" value="F:ubiquitin binding"/>
    <property type="evidence" value="ECO:0007669"/>
    <property type="project" value="InterPro"/>
</dbReference>
<feature type="domain" description="GAT" evidence="6">
    <location>
        <begin position="244"/>
        <end position="332"/>
    </location>
</feature>
<evidence type="ECO:0000256" key="1">
    <source>
        <dbReference type="ARBA" id="ARBA00007708"/>
    </source>
</evidence>
<feature type="region of interest" description="Disordered" evidence="4">
    <location>
        <begin position="188"/>
        <end position="241"/>
    </location>
</feature>
<dbReference type="GO" id="GO:0005768">
    <property type="term" value="C:endosome"/>
    <property type="evidence" value="ECO:0007669"/>
    <property type="project" value="TreeGrafter"/>
</dbReference>
<dbReference type="Gene3D" id="1.25.40.90">
    <property type="match status" value="1"/>
</dbReference>
<accession>A0A267FMS4</accession>
<dbReference type="CDD" id="cd14233">
    <property type="entry name" value="GAT_TOM1_like"/>
    <property type="match status" value="1"/>
</dbReference>
<evidence type="ECO:0000313" key="8">
    <source>
        <dbReference type="Proteomes" id="UP000215902"/>
    </source>
</evidence>
<feature type="compositionally biased region" description="Low complexity" evidence="4">
    <location>
        <begin position="339"/>
        <end position="349"/>
    </location>
</feature>
<feature type="compositionally biased region" description="Polar residues" evidence="4">
    <location>
        <begin position="502"/>
        <end position="513"/>
    </location>
</feature>
<organism evidence="7 8">
    <name type="scientific">Macrostomum lignano</name>
    <dbReference type="NCBI Taxonomy" id="282301"/>
    <lineage>
        <taxon>Eukaryota</taxon>
        <taxon>Metazoa</taxon>
        <taxon>Spiralia</taxon>
        <taxon>Lophotrochozoa</taxon>
        <taxon>Platyhelminthes</taxon>
        <taxon>Rhabditophora</taxon>
        <taxon>Macrostomorpha</taxon>
        <taxon>Macrostomida</taxon>
        <taxon>Macrostomidae</taxon>
        <taxon>Macrostomum</taxon>
    </lineage>
</organism>
<dbReference type="EMBL" id="NIVC01000960">
    <property type="protein sequence ID" value="PAA74282.1"/>
    <property type="molecule type" value="Genomic_DNA"/>
</dbReference>
<keyword evidence="3" id="KW-0653">Protein transport</keyword>
<evidence type="ECO:0000259" key="6">
    <source>
        <dbReference type="PROSITE" id="PS50909"/>
    </source>
</evidence>
<dbReference type="Gene3D" id="1.20.58.160">
    <property type="match status" value="1"/>
</dbReference>
<keyword evidence="2" id="KW-0813">Transport</keyword>
<evidence type="ECO:0000259" key="5">
    <source>
        <dbReference type="PROSITE" id="PS50179"/>
    </source>
</evidence>
<dbReference type="PANTHER" id="PTHR13856">
    <property type="entry name" value="VHS DOMAIN CONTAINING PROTEIN FAMILY"/>
    <property type="match status" value="1"/>
</dbReference>
<proteinExistence type="inferred from homology"/>
<evidence type="ECO:0000256" key="3">
    <source>
        <dbReference type="ARBA" id="ARBA00022927"/>
    </source>
</evidence>
<dbReference type="PANTHER" id="PTHR13856:SF137">
    <property type="entry name" value="GH05942P"/>
    <property type="match status" value="1"/>
</dbReference>
<comment type="similarity">
    <text evidence="1">Belongs to the TOM1 family.</text>
</comment>
<dbReference type="GO" id="GO:0016020">
    <property type="term" value="C:membrane"/>
    <property type="evidence" value="ECO:0007669"/>
    <property type="project" value="TreeGrafter"/>
</dbReference>
<dbReference type="GO" id="GO:0015031">
    <property type="term" value="P:protein transport"/>
    <property type="evidence" value="ECO:0007669"/>
    <property type="project" value="UniProtKB-KW"/>
</dbReference>
<comment type="caution">
    <text evidence="7">The sequence shown here is derived from an EMBL/GenBank/DDBJ whole genome shotgun (WGS) entry which is preliminary data.</text>
</comment>
<dbReference type="GO" id="GO:0035091">
    <property type="term" value="F:phosphatidylinositol binding"/>
    <property type="evidence" value="ECO:0007669"/>
    <property type="project" value="InterPro"/>
</dbReference>
<feature type="compositionally biased region" description="Low complexity" evidence="4">
    <location>
        <begin position="206"/>
        <end position="236"/>
    </location>
</feature>
<dbReference type="InterPro" id="IPR014645">
    <property type="entry name" value="TOM1"/>
</dbReference>
<dbReference type="Pfam" id="PF03127">
    <property type="entry name" value="GAT"/>
    <property type="match status" value="1"/>
</dbReference>
<dbReference type="PIRSF" id="PIRSF036948">
    <property type="entry name" value="TOM1"/>
    <property type="match status" value="1"/>
</dbReference>
<dbReference type="SUPFAM" id="SSF89009">
    <property type="entry name" value="GAT-like domain"/>
    <property type="match status" value="1"/>
</dbReference>
<feature type="domain" description="VHS" evidence="5">
    <location>
        <begin position="24"/>
        <end position="157"/>
    </location>
</feature>
<feature type="region of interest" description="Disordered" evidence="4">
    <location>
        <begin position="498"/>
        <end position="533"/>
    </location>
</feature>
<dbReference type="OrthoDB" id="2018246at2759"/>
<dbReference type="InterPro" id="IPR004152">
    <property type="entry name" value="GAT_dom"/>
</dbReference>
<dbReference type="SMART" id="SM00288">
    <property type="entry name" value="VHS"/>
    <property type="match status" value="1"/>
</dbReference>
<dbReference type="CDD" id="cd03565">
    <property type="entry name" value="VHS_Tom1_like"/>
    <property type="match status" value="1"/>
</dbReference>
<evidence type="ECO:0000256" key="4">
    <source>
        <dbReference type="SAM" id="MobiDB-lite"/>
    </source>
</evidence>
<dbReference type="AlphaFoldDB" id="A0A267FMS4"/>
<dbReference type="Proteomes" id="UP000215902">
    <property type="component" value="Unassembled WGS sequence"/>
</dbReference>
<dbReference type="InterPro" id="IPR002014">
    <property type="entry name" value="VHS_dom"/>
</dbReference>